<keyword evidence="4" id="KW-0443">Lipid metabolism</keyword>
<dbReference type="GO" id="GO:0016020">
    <property type="term" value="C:membrane"/>
    <property type="evidence" value="ECO:0007669"/>
    <property type="project" value="UniProtKB-SubCell"/>
</dbReference>
<evidence type="ECO:0000256" key="3">
    <source>
        <dbReference type="ARBA" id="ARBA00023002"/>
    </source>
</evidence>
<evidence type="ECO:0000313" key="8">
    <source>
        <dbReference type="EMBL" id="KAE8710614.1"/>
    </source>
</evidence>
<comment type="caution">
    <text evidence="8">The sequence shown here is derived from an EMBL/GenBank/DDBJ whole genome shotgun (WGS) entry which is preliminary data.</text>
</comment>
<dbReference type="EMBL" id="VEPZ02000928">
    <property type="protein sequence ID" value="KAE8710614.1"/>
    <property type="molecule type" value="Genomic_DNA"/>
</dbReference>
<keyword evidence="9" id="KW-1185">Reference proteome</keyword>
<evidence type="ECO:0000256" key="4">
    <source>
        <dbReference type="ARBA" id="ARBA00023098"/>
    </source>
</evidence>
<dbReference type="Proteomes" id="UP000436088">
    <property type="component" value="Unassembled WGS sequence"/>
</dbReference>
<dbReference type="GO" id="GO:0006629">
    <property type="term" value="P:lipid metabolic process"/>
    <property type="evidence" value="ECO:0007669"/>
    <property type="project" value="UniProtKB-KW"/>
</dbReference>
<gene>
    <name evidence="8" type="ORF">F3Y22_tig00110320pilonHSYRG00063</name>
</gene>
<keyword evidence="6" id="KW-1133">Transmembrane helix</keyword>
<feature type="compositionally biased region" description="Basic residues" evidence="5">
    <location>
        <begin position="7"/>
        <end position="18"/>
    </location>
</feature>
<dbReference type="Pfam" id="PF00487">
    <property type="entry name" value="FA_desaturase"/>
    <property type="match status" value="1"/>
</dbReference>
<protein>
    <submittedName>
        <fullName evidence="8">Omega-6 fatty acid desaturase, endoplasmic reticulum</fullName>
    </submittedName>
</protein>
<evidence type="ECO:0000256" key="1">
    <source>
        <dbReference type="ARBA" id="ARBA00004370"/>
    </source>
</evidence>
<sequence length="936" mass="104879">MIPGGYKLKKPGIKRSLRRHDADSVLNSRHVAPWQTKRGSSDSAADNNFLLLKGLQGRRSNMGAGGRMPVVPSNKNREKQSTIDRVPYEKPPFTLGQLKHAIPPHCFQRSLLRSFSYLLHDLCFASLFYHIATSYFHLLPHPFSYITWPIYWVLQGCILTGVWVIAHECGHHAFSDYQWVDDTVGLILHSALLVPFFSWKISHRLHHSNTGSIERDEVFVPKPKSKTPSVSKYLNNPPGRVLSLAITLTLGWPLYLAFNVSGRPYDRFACHYDPYGPIYSPRERLQVFISDAGIFAVTYVLYSIAATKGLPWLLCIYGVPLLIVNAFLVFDNVLATYSPRIAALRLFRMGLVAGSTVNDGSRLRCTERCGGRQKSVFYVEPDDGGGSKGVYWHDPLSEREGVERRTLECLVQENFIPNKRSKGGSRFDFVRFIRLEDARNAIFCADSSTILGNKIRVFMSSYQPREAIWRKNISVPNPALSKSRVEVAAEAPIVGVIDEDKLLDGLDYRVKGSHRLHGALQHSETLLENGVIMNRLPRVEESVDLLVGDRSFTVFVSEFEPCFNPESIWEDSLLLEEVDAYPVSLAVHQEIRELKDGMSYGDSPCCSDFVKAMVDPCFDVVWVKDSDFQDACHGAAAYVELCQRSGISKVMEDAFSNHVDPLWDFRAGVVSSNSELALPHSVERTFMMAHAESCRRSDIFNEVEFIFMLDCAEESMDDGRKENVIAEVEGFFIPQKGSSMPLVDGHVKDIIIGPCSTKLQCAESRQRCGNLNAIEEFNNRLECAGAAMDVGHKEIVDEAVEFIIPQVGSAVPLFDGHVKDDFIGPCTPLDRTLILGFADSPHDPNVKVVPFRKAAEGLSPNSPERISEESLVLPFRSFTKNLKLKKFGSMLDIQGTSISDYVLKQRWAEAFLEAQEIVSVGRHLGQMVDSPETVIL</sequence>
<dbReference type="InterPro" id="IPR005804">
    <property type="entry name" value="FA_desaturase_dom"/>
</dbReference>
<comment type="subcellular location">
    <subcellularLocation>
        <location evidence="1">Membrane</location>
    </subcellularLocation>
</comment>
<accession>A0A6A3B0K9</accession>
<comment type="similarity">
    <text evidence="2">Belongs to the fatty acid desaturase type 1 family.</text>
</comment>
<dbReference type="GO" id="GO:0016491">
    <property type="term" value="F:oxidoreductase activity"/>
    <property type="evidence" value="ECO:0007669"/>
    <property type="project" value="UniProtKB-KW"/>
</dbReference>
<name>A0A6A3B0K9_HIBSY</name>
<evidence type="ECO:0000259" key="7">
    <source>
        <dbReference type="Pfam" id="PF00487"/>
    </source>
</evidence>
<proteinExistence type="inferred from homology"/>
<dbReference type="CDD" id="cd03507">
    <property type="entry name" value="Delta12-FADS-like"/>
    <property type="match status" value="1"/>
</dbReference>
<keyword evidence="3" id="KW-0560">Oxidoreductase</keyword>
<dbReference type="PANTHER" id="PTHR32100">
    <property type="entry name" value="OMEGA-6 FATTY ACID DESATURASE, CHLOROPLASTIC"/>
    <property type="match status" value="1"/>
</dbReference>
<dbReference type="InterPro" id="IPR012171">
    <property type="entry name" value="Fatty_acid_desaturase"/>
</dbReference>
<keyword evidence="6" id="KW-0812">Transmembrane</keyword>
<reference evidence="8" key="1">
    <citation type="submission" date="2019-09" db="EMBL/GenBank/DDBJ databases">
        <title>Draft genome information of white flower Hibiscus syriacus.</title>
        <authorList>
            <person name="Kim Y.-M."/>
        </authorList>
    </citation>
    <scope>NUCLEOTIDE SEQUENCE [LARGE SCALE GENOMIC DNA]</scope>
    <source>
        <strain evidence="8">YM2019G1</strain>
    </source>
</reference>
<feature type="region of interest" description="Disordered" evidence="5">
    <location>
        <begin position="1"/>
        <end position="21"/>
    </location>
</feature>
<feature type="transmembrane region" description="Helical" evidence="6">
    <location>
        <begin position="285"/>
        <end position="304"/>
    </location>
</feature>
<feature type="transmembrane region" description="Helical" evidence="6">
    <location>
        <begin position="310"/>
        <end position="330"/>
    </location>
</feature>
<organism evidence="8 9">
    <name type="scientific">Hibiscus syriacus</name>
    <name type="common">Rose of Sharon</name>
    <dbReference type="NCBI Taxonomy" id="106335"/>
    <lineage>
        <taxon>Eukaryota</taxon>
        <taxon>Viridiplantae</taxon>
        <taxon>Streptophyta</taxon>
        <taxon>Embryophyta</taxon>
        <taxon>Tracheophyta</taxon>
        <taxon>Spermatophyta</taxon>
        <taxon>Magnoliopsida</taxon>
        <taxon>eudicotyledons</taxon>
        <taxon>Gunneridae</taxon>
        <taxon>Pentapetalae</taxon>
        <taxon>rosids</taxon>
        <taxon>malvids</taxon>
        <taxon>Malvales</taxon>
        <taxon>Malvaceae</taxon>
        <taxon>Malvoideae</taxon>
        <taxon>Hibiscus</taxon>
    </lineage>
</organism>
<feature type="transmembrane region" description="Helical" evidence="6">
    <location>
        <begin position="241"/>
        <end position="258"/>
    </location>
</feature>
<feature type="transmembrane region" description="Helical" evidence="6">
    <location>
        <begin position="117"/>
        <end position="138"/>
    </location>
</feature>
<feature type="domain" description="Fatty acid desaturase" evidence="7">
    <location>
        <begin position="147"/>
        <end position="330"/>
    </location>
</feature>
<feature type="transmembrane region" description="Helical" evidence="6">
    <location>
        <begin position="150"/>
        <end position="167"/>
    </location>
</feature>
<keyword evidence="6" id="KW-0472">Membrane</keyword>
<evidence type="ECO:0000256" key="2">
    <source>
        <dbReference type="ARBA" id="ARBA00009295"/>
    </source>
</evidence>
<feature type="region of interest" description="Disordered" evidence="5">
    <location>
        <begin position="62"/>
        <end position="81"/>
    </location>
</feature>
<evidence type="ECO:0000313" key="9">
    <source>
        <dbReference type="Proteomes" id="UP000436088"/>
    </source>
</evidence>
<evidence type="ECO:0000256" key="5">
    <source>
        <dbReference type="SAM" id="MobiDB-lite"/>
    </source>
</evidence>
<dbReference type="AlphaFoldDB" id="A0A6A3B0K9"/>
<evidence type="ECO:0000256" key="6">
    <source>
        <dbReference type="SAM" id="Phobius"/>
    </source>
</evidence>